<dbReference type="Proteomes" id="UP001346869">
    <property type="component" value="Unassembled WGS sequence"/>
</dbReference>
<evidence type="ECO:0000313" key="2">
    <source>
        <dbReference type="EMBL" id="KAK5862537.1"/>
    </source>
</evidence>
<evidence type="ECO:0000313" key="3">
    <source>
        <dbReference type="Proteomes" id="UP001346869"/>
    </source>
</evidence>
<evidence type="ECO:0000256" key="1">
    <source>
        <dbReference type="SAM" id="MobiDB-lite"/>
    </source>
</evidence>
<comment type="caution">
    <text evidence="2">The sequence shown here is derived from an EMBL/GenBank/DDBJ whole genome shotgun (WGS) entry which is preliminary data.</text>
</comment>
<gene>
    <name evidence="2" type="ORF">PBY51_017922</name>
</gene>
<keyword evidence="3" id="KW-1185">Reference proteome</keyword>
<name>A0AAN7XKA2_ELEMC</name>
<sequence>MEGGEYTHLAPFKAPTSGGHPQFLAKTEEFSTYPSSGLCWRDTQKQKPSDDLFSGQGGRTVTVSSPEDQITDQKTVLCCTSCLLESECPLVSERLHTQVDLFIF</sequence>
<organism evidence="2 3">
    <name type="scientific">Eleginops maclovinus</name>
    <name type="common">Patagonian blennie</name>
    <name type="synonym">Eleginus maclovinus</name>
    <dbReference type="NCBI Taxonomy" id="56733"/>
    <lineage>
        <taxon>Eukaryota</taxon>
        <taxon>Metazoa</taxon>
        <taxon>Chordata</taxon>
        <taxon>Craniata</taxon>
        <taxon>Vertebrata</taxon>
        <taxon>Euteleostomi</taxon>
        <taxon>Actinopterygii</taxon>
        <taxon>Neopterygii</taxon>
        <taxon>Teleostei</taxon>
        <taxon>Neoteleostei</taxon>
        <taxon>Acanthomorphata</taxon>
        <taxon>Eupercaria</taxon>
        <taxon>Perciformes</taxon>
        <taxon>Notothenioidei</taxon>
        <taxon>Eleginopidae</taxon>
        <taxon>Eleginops</taxon>
    </lineage>
</organism>
<feature type="region of interest" description="Disordered" evidence="1">
    <location>
        <begin position="1"/>
        <end position="21"/>
    </location>
</feature>
<proteinExistence type="predicted"/>
<accession>A0AAN7XKA2</accession>
<reference evidence="2 3" key="2">
    <citation type="journal article" date="2023" name="Mol. Biol. Evol.">
        <title>Genomics of Secondarily Temperate Adaptation in the Only Non-Antarctic Icefish.</title>
        <authorList>
            <person name="Rivera-Colon A.G."/>
            <person name="Rayamajhi N."/>
            <person name="Minhas B.F."/>
            <person name="Madrigal G."/>
            <person name="Bilyk K.T."/>
            <person name="Yoon V."/>
            <person name="Hune M."/>
            <person name="Gregory S."/>
            <person name="Cheng C.H.C."/>
            <person name="Catchen J.M."/>
        </authorList>
    </citation>
    <scope>NUCLEOTIDE SEQUENCE [LARGE SCALE GENOMIC DNA]</scope>
    <source>
        <strain evidence="2">JMC-PN-2008</strain>
    </source>
</reference>
<protein>
    <submittedName>
        <fullName evidence="2">Uncharacterized protein</fullName>
    </submittedName>
</protein>
<dbReference type="AlphaFoldDB" id="A0AAN7XKA2"/>
<feature type="region of interest" description="Disordered" evidence="1">
    <location>
        <begin position="44"/>
        <end position="66"/>
    </location>
</feature>
<reference evidence="2 3" key="1">
    <citation type="journal article" date="2023" name="Genes (Basel)">
        <title>Chromosome-Level Genome Assembly and Circadian Gene Repertoire of the Patagonia Blennie Eleginops maclovinus-The Closest Ancestral Proxy of Antarctic Cryonotothenioids.</title>
        <authorList>
            <person name="Cheng C.C."/>
            <person name="Rivera-Colon A.G."/>
            <person name="Minhas B.F."/>
            <person name="Wilson L."/>
            <person name="Rayamajhi N."/>
            <person name="Vargas-Chacoff L."/>
            <person name="Catchen J.M."/>
        </authorList>
    </citation>
    <scope>NUCLEOTIDE SEQUENCE [LARGE SCALE GENOMIC DNA]</scope>
    <source>
        <strain evidence="2">JMC-PN-2008</strain>
    </source>
</reference>
<dbReference type="EMBL" id="JAUZQC010000012">
    <property type="protein sequence ID" value="KAK5862537.1"/>
    <property type="molecule type" value="Genomic_DNA"/>
</dbReference>